<feature type="coiled-coil region" evidence="1">
    <location>
        <begin position="135"/>
        <end position="279"/>
    </location>
</feature>
<gene>
    <name evidence="4" type="ORF">XhyaCFBP1156_20150</name>
</gene>
<comment type="caution">
    <text evidence="4">The sequence shown here is derived from an EMBL/GenBank/DDBJ whole genome shotgun (WGS) entry which is preliminary data.</text>
</comment>
<evidence type="ECO:0000313" key="4">
    <source>
        <dbReference type="EMBL" id="PPU94422.1"/>
    </source>
</evidence>
<protein>
    <recommendedName>
        <fullName evidence="3">KfrA N-terminal DNA-binding domain-containing protein</fullName>
    </recommendedName>
</protein>
<dbReference type="RefSeq" id="WP_046979347.1">
    <property type="nucleotide sequence ID" value="NZ_CP043476.1"/>
</dbReference>
<evidence type="ECO:0000256" key="2">
    <source>
        <dbReference type="SAM" id="MobiDB-lite"/>
    </source>
</evidence>
<dbReference type="OrthoDB" id="583532at2"/>
<dbReference type="EMBL" id="MDEG01000037">
    <property type="protein sequence ID" value="PPU94422.1"/>
    <property type="molecule type" value="Genomic_DNA"/>
</dbReference>
<dbReference type="InterPro" id="IPR021104">
    <property type="entry name" value="KfrA_DNA-bd_N"/>
</dbReference>
<dbReference type="AlphaFoldDB" id="A0A2S7EPG3"/>
<organism evidence="4 5">
    <name type="scientific">Xanthomonas hyacinthi</name>
    <dbReference type="NCBI Taxonomy" id="56455"/>
    <lineage>
        <taxon>Bacteria</taxon>
        <taxon>Pseudomonadati</taxon>
        <taxon>Pseudomonadota</taxon>
        <taxon>Gammaproteobacteria</taxon>
        <taxon>Lysobacterales</taxon>
        <taxon>Lysobacteraceae</taxon>
        <taxon>Xanthomonas</taxon>
    </lineage>
</organism>
<keyword evidence="1" id="KW-0175">Coiled coil</keyword>
<evidence type="ECO:0000259" key="3">
    <source>
        <dbReference type="Pfam" id="PF11740"/>
    </source>
</evidence>
<feature type="domain" description="KfrA N-terminal DNA-binding" evidence="3">
    <location>
        <begin position="6"/>
        <end position="126"/>
    </location>
</feature>
<evidence type="ECO:0000313" key="5">
    <source>
        <dbReference type="Proteomes" id="UP000238261"/>
    </source>
</evidence>
<sequence>MARGITESDVHAAADALVAGGERPTVERVRAHMGTGSPNTVVRLLETWWQGLGDRLDADRSARLAVADVPVEVAELTGKWWMLALSQARTLVTKELSGEHAALVEARQLLDQDREASAAETATIRAKIDASRAAEQLALARSKELERLVEQLQRQIIEVTSQRDAATDRVNVLDKARESQSRVMEIQVEAARSERDRMAEHVRATEDRAHAEIDRARQEAKDLQAQITSLTKQRSAFEQSQAEKHEKALNDLADARRALATHQARADALENQLTKAMDLPDALKRALEQSFARPAKRSRATRTPQKAKAAQEAGE</sequence>
<proteinExistence type="predicted"/>
<feature type="region of interest" description="Disordered" evidence="2">
    <location>
        <begin position="287"/>
        <end position="315"/>
    </location>
</feature>
<evidence type="ECO:0000256" key="1">
    <source>
        <dbReference type="SAM" id="Coils"/>
    </source>
</evidence>
<keyword evidence="5" id="KW-1185">Reference proteome</keyword>
<dbReference type="Pfam" id="PF11740">
    <property type="entry name" value="KfrA_N"/>
    <property type="match status" value="1"/>
</dbReference>
<accession>A0A2S7EPG3</accession>
<name>A0A2S7EPG3_9XANT</name>
<dbReference type="Proteomes" id="UP000238261">
    <property type="component" value="Unassembled WGS sequence"/>
</dbReference>
<reference evidence="5" key="1">
    <citation type="submission" date="2016-08" db="EMBL/GenBank/DDBJ databases">
        <authorList>
            <person name="Merda D."/>
            <person name="Briand M."/>
            <person name="Taghouti G."/>
            <person name="Carrere S."/>
            <person name="Gouzy J."/>
            <person name="Portier P."/>
            <person name="Jacques M.-A."/>
            <person name="Fischer-Le Saux M."/>
        </authorList>
    </citation>
    <scope>NUCLEOTIDE SEQUENCE [LARGE SCALE GENOMIC DNA]</scope>
    <source>
        <strain evidence="5">CFBP1156</strain>
    </source>
</reference>